<sequence>MESKSKKLTAFIVIVCISMTFSISYAEEGEDKAQINKALWNQAVMNVETAEREEELAKWDLLSQEEKYNKLYKDYIELLMTYYNETIMLKKSLSDSLGESISSKSGSLMSKINSMSIKVSSLTTESKYAYSKEYLVNSFSGLEKVVHHLDMYDLYIVTNDIESANKAASNIDKDLKVFIENFTKAYNYYVITKTGEVISNSLNQTEDIFYKELSTNYNLIKNSYDMLEKSHGLIKEKKNGSDLIKKVKENNTSVSFLNVKTLENRQTIVKINNVVELLKKATEELENYSFDVMTEGKGNDSKYTSISKKIKTQISDINKDLETIGSKVNTIAGNVSEKVAEIESEELKRARENGYSSVEEYKSAFKKQKELERLDKILKEYERLCEEKERVQREYQEMLKAIHEQWLEERIDFSKGQYNQNHDKNFYMEKAKEDLSSTYEVDDYTASLIYKYQSEAYDEMWKIANKPKANLQLLQELYDEYPNDFMTIVLLYEVQNSFK</sequence>
<feature type="chain" id="PRO_5012594786" description="Reticulocyte binding protein" evidence="2">
    <location>
        <begin position="27"/>
        <end position="499"/>
    </location>
</feature>
<dbReference type="OrthoDB" id="2078728at2"/>
<protein>
    <recommendedName>
        <fullName evidence="5">Reticulocyte binding protein</fullName>
    </recommendedName>
</protein>
<evidence type="ECO:0000313" key="3">
    <source>
        <dbReference type="EMBL" id="SKC70403.1"/>
    </source>
</evidence>
<keyword evidence="4" id="KW-1185">Reference proteome</keyword>
<evidence type="ECO:0000256" key="2">
    <source>
        <dbReference type="SAM" id="SignalP"/>
    </source>
</evidence>
<gene>
    <name evidence="3" type="ORF">SAMN02194393_02433</name>
</gene>
<evidence type="ECO:0008006" key="5">
    <source>
        <dbReference type="Google" id="ProtNLM"/>
    </source>
</evidence>
<evidence type="ECO:0000313" key="4">
    <source>
        <dbReference type="Proteomes" id="UP000190285"/>
    </source>
</evidence>
<feature type="coiled-coil region" evidence="1">
    <location>
        <begin position="364"/>
        <end position="401"/>
    </location>
</feature>
<feature type="signal peptide" evidence="2">
    <location>
        <begin position="1"/>
        <end position="26"/>
    </location>
</feature>
<proteinExistence type="predicted"/>
<dbReference type="EMBL" id="FUZT01000005">
    <property type="protein sequence ID" value="SKC70403.1"/>
    <property type="molecule type" value="Genomic_DNA"/>
</dbReference>
<keyword evidence="2" id="KW-0732">Signal</keyword>
<dbReference type="AlphaFoldDB" id="A0A1T5L383"/>
<dbReference type="RefSeq" id="WP_079491950.1">
    <property type="nucleotide sequence ID" value="NZ_FUZT01000005.1"/>
</dbReference>
<keyword evidence="1" id="KW-0175">Coiled coil</keyword>
<accession>A0A1T5L383</accession>
<evidence type="ECO:0000256" key="1">
    <source>
        <dbReference type="SAM" id="Coils"/>
    </source>
</evidence>
<organism evidence="3 4">
    <name type="scientific">Maledivibacter halophilus</name>
    <dbReference type="NCBI Taxonomy" id="36842"/>
    <lineage>
        <taxon>Bacteria</taxon>
        <taxon>Bacillati</taxon>
        <taxon>Bacillota</taxon>
        <taxon>Clostridia</taxon>
        <taxon>Peptostreptococcales</taxon>
        <taxon>Caminicellaceae</taxon>
        <taxon>Maledivibacter</taxon>
    </lineage>
</organism>
<dbReference type="Proteomes" id="UP000190285">
    <property type="component" value="Unassembled WGS sequence"/>
</dbReference>
<reference evidence="3 4" key="1">
    <citation type="submission" date="2017-02" db="EMBL/GenBank/DDBJ databases">
        <authorList>
            <person name="Peterson S.W."/>
        </authorList>
    </citation>
    <scope>NUCLEOTIDE SEQUENCE [LARGE SCALE GENOMIC DNA]</scope>
    <source>
        <strain evidence="3 4">M1</strain>
    </source>
</reference>
<name>A0A1T5L383_9FIRM</name>